<reference evidence="1 2" key="1">
    <citation type="submission" date="2022-10" db="EMBL/GenBank/DDBJ databases">
        <title>Comparative genomics and taxonomic characterization of three novel marine species of genus Reichenbachiella exhibiting antioxidant and polysaccharide degradation activities.</title>
        <authorList>
            <person name="Muhammad N."/>
            <person name="Lee Y.-J."/>
            <person name="Ko J."/>
            <person name="Kim S.-G."/>
        </authorList>
    </citation>
    <scope>NUCLEOTIDE SEQUENCE [LARGE SCALE GENOMIC DNA]</scope>
    <source>
        <strain evidence="1 2">ABR2-5</strain>
    </source>
</reference>
<evidence type="ECO:0000313" key="2">
    <source>
        <dbReference type="Proteomes" id="UP001300692"/>
    </source>
</evidence>
<organism evidence="1 2">
    <name type="scientific">Reichenbachiella ulvae</name>
    <dbReference type="NCBI Taxonomy" id="2980104"/>
    <lineage>
        <taxon>Bacteria</taxon>
        <taxon>Pseudomonadati</taxon>
        <taxon>Bacteroidota</taxon>
        <taxon>Cytophagia</taxon>
        <taxon>Cytophagales</taxon>
        <taxon>Reichenbachiellaceae</taxon>
        <taxon>Reichenbachiella</taxon>
    </lineage>
</organism>
<accession>A0ABT3CVT3</accession>
<dbReference type="EMBL" id="JAOYOD010000001">
    <property type="protein sequence ID" value="MCV9387653.1"/>
    <property type="molecule type" value="Genomic_DNA"/>
</dbReference>
<evidence type="ECO:0008006" key="3">
    <source>
        <dbReference type="Google" id="ProtNLM"/>
    </source>
</evidence>
<sequence>MGLGFLFCSDVNAQSSNQVCQSVEGSSFTWPDSLIVDPSSIRLQPDSPFSLNGDEGVDFKENYKGEICYRYFPLKKNQPIQNRSAAAYDSTVSFPRLVYQEVNAYEKDELFQTPNIYKAGSLTRGVSFGNSQSMNVLSGFNFQMDGQLTDDLNIRADITDQNVPFQPEGNTQQIREFDNVTFEIYNDSLSLMAGDVVIQNDPNSYFMRHYKNALGGQGKVSYSIGENGKGQSSLAIAAAKGQFADVTLQAEEGLQGPYQLNGPTGQNYVVVIANSEKVYLDGQLLKRGFNHDYIIDYNLGEITFNPSVLITQFSRIRVTFEYSDRNYSRSIIAAQQSLDLGKVKFHAGYYREKDNRNKPLAFSLSNEDKEQISLAGDDLPVAIDGARGSEYNSDLVLYEQRDTVDNDGNPKQVYVYSRDSTAELYRVTFSEVGAGNGSYNLVDNDVNGRVYEWVSPTSGQPQGKYEAVRFVPAPNMRQLISLGSELQLTQHLSVFSEAAFSDQDQNLFSPEGSEDDKDWAIKSGVALKGKPVGSYKLDAQVDYEYDGANFKPIDRYRSIEYDRNWSYQPGQDSSGSADNIFNAGFSLKKDKNNLVQTKYSLRDKEGAVEGRQWEAAIAQSLGGMKVKAGIFDLQSENARERSQWRRMYAESFFDAFLLVPGYRYEWDRNEVSLNANDSLLRTAMNYASHQFYIRNHDTLRTQFRLDYTLREDQSIREGALLPYSQSRTTRAQVNSRIAKGHDLGLNFSYREMDYQQAFEDQLEDERLILGNLHYRGSFFKGHVRSDMNYTTSSSREILREFIFVEVATGDGTHAWRDLNGDGVQDLTEFFEAINFDERRYIKIFVPTSEFVEAFQTQFSFSANLSMPRGWASEGGFRAFLSQFSNTSSININKKTTGESLDLRFNPFTLDIKDDDLVYARDGIRSTVFFNRSGRGLGWELSYQTQASKQLISRGIESRSSREWLASARYHFGSEWIVNVQWSDQLKENASQYTEDRNYIIQAVEVGPGLIWQPKNNFRVSVDYSYEDKVNIAEGSDVDEKARLNVMETETRWSNGSKNVLTAFVSYAHIDYQGEVNTAAAYELLNAQQPGDNYNWRINFSQKLMSGLQMTLGYEGRKSADLSTVHTGRLQITALF</sequence>
<protein>
    <recommendedName>
        <fullName evidence="3">Cell surface protein SprA</fullName>
    </recommendedName>
</protein>
<gene>
    <name evidence="1" type="ORF">N7U62_13310</name>
</gene>
<name>A0ABT3CVT3_9BACT</name>
<dbReference type="Proteomes" id="UP001300692">
    <property type="component" value="Unassembled WGS sequence"/>
</dbReference>
<keyword evidence="2" id="KW-1185">Reference proteome</keyword>
<proteinExistence type="predicted"/>
<dbReference type="RefSeq" id="WP_264138473.1">
    <property type="nucleotide sequence ID" value="NZ_JAOYOD010000001.1"/>
</dbReference>
<evidence type="ECO:0000313" key="1">
    <source>
        <dbReference type="EMBL" id="MCV9387653.1"/>
    </source>
</evidence>
<comment type="caution">
    <text evidence="1">The sequence shown here is derived from an EMBL/GenBank/DDBJ whole genome shotgun (WGS) entry which is preliminary data.</text>
</comment>